<feature type="transmembrane region" description="Helical" evidence="8">
    <location>
        <begin position="241"/>
        <end position="259"/>
    </location>
</feature>
<dbReference type="FunFam" id="1.10.3470.10:FF:000001">
    <property type="entry name" value="Vitamin B12 ABC transporter permease BtuC"/>
    <property type="match status" value="1"/>
</dbReference>
<organism evidence="9">
    <name type="scientific">Halomonas campaniensis</name>
    <dbReference type="NCBI Taxonomy" id="213554"/>
    <lineage>
        <taxon>Bacteria</taxon>
        <taxon>Pseudomonadati</taxon>
        <taxon>Pseudomonadota</taxon>
        <taxon>Gammaproteobacteria</taxon>
        <taxon>Oceanospirillales</taxon>
        <taxon>Halomonadaceae</taxon>
        <taxon>Halomonas</taxon>
    </lineage>
</organism>
<evidence type="ECO:0000256" key="2">
    <source>
        <dbReference type="ARBA" id="ARBA00007935"/>
    </source>
</evidence>
<keyword evidence="4" id="KW-1003">Cell membrane</keyword>
<keyword evidence="6 8" id="KW-1133">Transmembrane helix</keyword>
<gene>
    <name evidence="9" type="ORF">DEO68_07220</name>
</gene>
<comment type="similarity">
    <text evidence="2">Belongs to the binding-protein-dependent transport system permease family. FecCD subfamily.</text>
</comment>
<keyword evidence="5 8" id="KW-0812">Transmembrane</keyword>
<evidence type="ECO:0000256" key="6">
    <source>
        <dbReference type="ARBA" id="ARBA00022989"/>
    </source>
</evidence>
<dbReference type="GO" id="GO:0033214">
    <property type="term" value="P:siderophore-iron import into cell"/>
    <property type="evidence" value="ECO:0007669"/>
    <property type="project" value="TreeGrafter"/>
</dbReference>
<reference evidence="9" key="1">
    <citation type="journal article" date="2018" name="Nat. Biotechnol.">
        <title>A standardized bacterial taxonomy based on genome phylogeny substantially revises the tree of life.</title>
        <authorList>
            <person name="Parks D.H."/>
            <person name="Chuvochina M."/>
            <person name="Waite D.W."/>
            <person name="Rinke C."/>
            <person name="Skarshewski A."/>
            <person name="Chaumeil P.A."/>
            <person name="Hugenholtz P."/>
        </authorList>
    </citation>
    <scope>NUCLEOTIDE SEQUENCE [LARGE SCALE GENOMIC DNA]</scope>
    <source>
        <strain evidence="9">UBA11284</strain>
    </source>
</reference>
<feature type="transmembrane region" description="Helical" evidence="8">
    <location>
        <begin position="201"/>
        <end position="220"/>
    </location>
</feature>
<feature type="transmembrane region" description="Helical" evidence="8">
    <location>
        <begin position="59"/>
        <end position="80"/>
    </location>
</feature>
<feature type="transmembrane region" description="Helical" evidence="8">
    <location>
        <begin position="126"/>
        <end position="145"/>
    </location>
</feature>
<comment type="caution">
    <text evidence="9">The sequence shown here is derived from an EMBL/GenBank/DDBJ whole genome shotgun (WGS) entry which is preliminary data.</text>
</comment>
<feature type="transmembrane region" description="Helical" evidence="8">
    <location>
        <begin position="315"/>
        <end position="333"/>
    </location>
</feature>
<dbReference type="InterPro" id="IPR037294">
    <property type="entry name" value="ABC_BtuC-like"/>
</dbReference>
<keyword evidence="3" id="KW-0813">Transport</keyword>
<dbReference type="PANTHER" id="PTHR30472:SF37">
    <property type="entry name" value="FE(3+) DICITRATE TRANSPORT SYSTEM PERMEASE PROTEIN FECD-RELATED"/>
    <property type="match status" value="1"/>
</dbReference>
<evidence type="ECO:0000256" key="5">
    <source>
        <dbReference type="ARBA" id="ARBA00022692"/>
    </source>
</evidence>
<comment type="subcellular location">
    <subcellularLocation>
        <location evidence="1">Cell membrane</location>
        <topology evidence="1">Multi-pass membrane protein</topology>
    </subcellularLocation>
</comment>
<feature type="transmembrane region" description="Helical" evidence="8">
    <location>
        <begin position="287"/>
        <end position="309"/>
    </location>
</feature>
<name>A0A3D0KF91_9GAMM</name>
<dbReference type="Gene3D" id="1.10.3470.10">
    <property type="entry name" value="ABC transporter involved in vitamin B12 uptake, BtuC"/>
    <property type="match status" value="1"/>
</dbReference>
<sequence length="341" mass="36003">MPLRIPLTLLGVVLVLLVLASLFIGAVSVSPRLILDSLFSGQASSLEGTLVWQHRLPRALLAILVGLQLATAGLILQAVFRNPLADPSIVGISSGAGLAVITVLLLADLATVDVLIGDATPAMMSWLPAAALLGGLLAASLVLGLSWRTQLRPVHLVLNGIAVGSVLNALVMWVIVTWGGARTEIALIWLAGSLYGRDFQHLYMLWPWSLAGLLGTLALLRPLALLRFDDSLVISLGLRPMFWRAAAIAVAVLLAASAVAVTGPVGFVGLVAPHLARLLVGSKLHRLWIGSMLLGSMLMLCADLIGRTVISPLEIPVGALTALLGIPIFLLLLHRQARIRF</sequence>
<dbReference type="GO" id="GO:0005886">
    <property type="term" value="C:plasma membrane"/>
    <property type="evidence" value="ECO:0007669"/>
    <property type="project" value="UniProtKB-SubCell"/>
</dbReference>
<proteinExistence type="inferred from homology"/>
<dbReference type="SUPFAM" id="SSF81345">
    <property type="entry name" value="ABC transporter involved in vitamin B12 uptake, BtuC"/>
    <property type="match status" value="1"/>
</dbReference>
<feature type="transmembrane region" description="Helical" evidence="8">
    <location>
        <begin position="87"/>
        <end position="106"/>
    </location>
</feature>
<feature type="transmembrane region" description="Helical" evidence="8">
    <location>
        <begin position="157"/>
        <end position="181"/>
    </location>
</feature>
<evidence type="ECO:0000313" key="9">
    <source>
        <dbReference type="EMBL" id="HCA01960.1"/>
    </source>
</evidence>
<dbReference type="PANTHER" id="PTHR30472">
    <property type="entry name" value="FERRIC ENTEROBACTIN TRANSPORT SYSTEM PERMEASE PROTEIN"/>
    <property type="match status" value="1"/>
</dbReference>
<evidence type="ECO:0000256" key="7">
    <source>
        <dbReference type="ARBA" id="ARBA00023136"/>
    </source>
</evidence>
<dbReference type="Pfam" id="PF01032">
    <property type="entry name" value="FecCD"/>
    <property type="match status" value="1"/>
</dbReference>
<dbReference type="AlphaFoldDB" id="A0A3D0KF91"/>
<accession>A0A3D0KF91</accession>
<feature type="transmembrane region" description="Helical" evidence="8">
    <location>
        <begin position="265"/>
        <end position="280"/>
    </location>
</feature>
<evidence type="ECO:0000256" key="8">
    <source>
        <dbReference type="SAM" id="Phobius"/>
    </source>
</evidence>
<evidence type="ECO:0000256" key="3">
    <source>
        <dbReference type="ARBA" id="ARBA00022448"/>
    </source>
</evidence>
<dbReference type="GO" id="GO:0022857">
    <property type="term" value="F:transmembrane transporter activity"/>
    <property type="evidence" value="ECO:0007669"/>
    <property type="project" value="InterPro"/>
</dbReference>
<keyword evidence="7 8" id="KW-0472">Membrane</keyword>
<evidence type="ECO:0000256" key="4">
    <source>
        <dbReference type="ARBA" id="ARBA00022475"/>
    </source>
</evidence>
<dbReference type="InterPro" id="IPR000522">
    <property type="entry name" value="ABC_transptr_permease_BtuC"/>
</dbReference>
<dbReference type="EMBL" id="DOTR01000034">
    <property type="protein sequence ID" value="HCA01960.1"/>
    <property type="molecule type" value="Genomic_DNA"/>
</dbReference>
<evidence type="ECO:0000256" key="1">
    <source>
        <dbReference type="ARBA" id="ARBA00004651"/>
    </source>
</evidence>
<dbReference type="CDD" id="cd06550">
    <property type="entry name" value="TM_ABC_iron-siderophores_like"/>
    <property type="match status" value="1"/>
</dbReference>
<protein>
    <submittedName>
        <fullName evidence="9">Iron ABC transporter permease</fullName>
    </submittedName>
</protein>